<dbReference type="CTD" id="10590"/>
<sequence length="301" mass="34802">MAAGTRRMSYYDNFLRKYPSVASGNTKIDASKFAEIWQHYDSNNSGYIDDEGLDKFFRDLLMTTTQASITPELVEDLKECFMESYDDAKDGRIAITELANILPTDENFILLFRLTENLTSSVELMTLWKKYDKNKSGYITKQELGAFIKDLLAHHDKRVSDTKIEEYVQGMLKIFDKNNDGHLSLTEMAKLLSIKPEENFLITSSKLAKFEDMSERERLQLMNEIFDHYDKGRTGYLEGVEIDLFVKDLHDFEGASGVDTFNQADSMRKVEIFKRDLMKHCDVNQDNKLSKAEVRLILGFH</sequence>
<dbReference type="GeneID" id="110983028"/>
<dbReference type="OMA" id="RNTHGNQ"/>
<dbReference type="Gene3D" id="1.10.238.10">
    <property type="entry name" value="EF-hand"/>
    <property type="match status" value="3"/>
</dbReference>
<dbReference type="InterPro" id="IPR002048">
    <property type="entry name" value="EF_hand_dom"/>
</dbReference>
<dbReference type="GO" id="GO:0005509">
    <property type="term" value="F:calcium ion binding"/>
    <property type="evidence" value="ECO:0007669"/>
    <property type="project" value="InterPro"/>
</dbReference>
<dbReference type="GO" id="GO:0099509">
    <property type="term" value="P:regulation of presynaptic cytosolic calcium ion concentration"/>
    <property type="evidence" value="ECO:0007669"/>
    <property type="project" value="TreeGrafter"/>
</dbReference>
<feature type="domain" description="EF-hand" evidence="2">
    <location>
        <begin position="217"/>
        <end position="252"/>
    </location>
</feature>
<dbReference type="RefSeq" id="XP_022097578.1">
    <property type="nucleotide sequence ID" value="XM_022241886.1"/>
</dbReference>
<dbReference type="PROSITE" id="PS00018">
    <property type="entry name" value="EF_HAND_1"/>
    <property type="match status" value="3"/>
</dbReference>
<dbReference type="InterPro" id="IPR011992">
    <property type="entry name" value="EF-hand-dom_pair"/>
</dbReference>
<feature type="domain" description="EF-hand" evidence="2">
    <location>
        <begin position="163"/>
        <end position="198"/>
    </location>
</feature>
<name>A0A8B7YW84_ACAPL</name>
<dbReference type="GO" id="GO:0005634">
    <property type="term" value="C:nucleus"/>
    <property type="evidence" value="ECO:0007669"/>
    <property type="project" value="TreeGrafter"/>
</dbReference>
<dbReference type="PROSITE" id="PS50222">
    <property type="entry name" value="EF_HAND_2"/>
    <property type="match status" value="4"/>
</dbReference>
<protein>
    <submittedName>
        <fullName evidence="4">Secretagogin-like isoform X1</fullName>
    </submittedName>
</protein>
<dbReference type="InterPro" id="IPR018247">
    <property type="entry name" value="EF_Hand_1_Ca_BS"/>
</dbReference>
<dbReference type="OrthoDB" id="428774at2759"/>
<evidence type="ECO:0000259" key="2">
    <source>
        <dbReference type="PROSITE" id="PS50222"/>
    </source>
</evidence>
<dbReference type="GO" id="GO:0005829">
    <property type="term" value="C:cytosol"/>
    <property type="evidence" value="ECO:0007669"/>
    <property type="project" value="TreeGrafter"/>
</dbReference>
<keyword evidence="3" id="KW-1185">Reference proteome</keyword>
<dbReference type="AlphaFoldDB" id="A0A8B7YW84"/>
<dbReference type="SUPFAM" id="SSF47473">
    <property type="entry name" value="EF-hand"/>
    <property type="match status" value="2"/>
</dbReference>
<keyword evidence="1" id="KW-0106">Calcium</keyword>
<dbReference type="GO" id="GO:0030425">
    <property type="term" value="C:dendrite"/>
    <property type="evidence" value="ECO:0007669"/>
    <property type="project" value="TreeGrafter"/>
</dbReference>
<dbReference type="GO" id="GO:0043195">
    <property type="term" value="C:terminal bouton"/>
    <property type="evidence" value="ECO:0007669"/>
    <property type="project" value="TreeGrafter"/>
</dbReference>
<reference evidence="4" key="1">
    <citation type="submission" date="2025-08" db="UniProtKB">
        <authorList>
            <consortium name="RefSeq"/>
        </authorList>
    </citation>
    <scope>IDENTIFICATION</scope>
</reference>
<dbReference type="GO" id="GO:1900271">
    <property type="term" value="P:regulation of long-term synaptic potentiation"/>
    <property type="evidence" value="ECO:0007669"/>
    <property type="project" value="TreeGrafter"/>
</dbReference>
<organism evidence="3 4">
    <name type="scientific">Acanthaster planci</name>
    <name type="common">Crown-of-thorns starfish</name>
    <dbReference type="NCBI Taxonomy" id="133434"/>
    <lineage>
        <taxon>Eukaryota</taxon>
        <taxon>Metazoa</taxon>
        <taxon>Echinodermata</taxon>
        <taxon>Eleutherozoa</taxon>
        <taxon>Asterozoa</taxon>
        <taxon>Asteroidea</taxon>
        <taxon>Valvatacea</taxon>
        <taxon>Valvatida</taxon>
        <taxon>Acanthasteridae</taxon>
        <taxon>Acanthaster</taxon>
    </lineage>
</organism>
<dbReference type="Proteomes" id="UP000694845">
    <property type="component" value="Unplaced"/>
</dbReference>
<dbReference type="InterPro" id="IPR051001">
    <property type="entry name" value="Calbindin_Ca-bind"/>
</dbReference>
<dbReference type="PANTHER" id="PTHR19972">
    <property type="entry name" value="CALBINDIN"/>
    <property type="match status" value="1"/>
</dbReference>
<evidence type="ECO:0000256" key="1">
    <source>
        <dbReference type="ARBA" id="ARBA00022837"/>
    </source>
</evidence>
<dbReference type="KEGG" id="aplc:110983028"/>
<evidence type="ECO:0000313" key="3">
    <source>
        <dbReference type="Proteomes" id="UP000694845"/>
    </source>
</evidence>
<feature type="domain" description="EF-hand" evidence="2">
    <location>
        <begin position="119"/>
        <end position="154"/>
    </location>
</feature>
<dbReference type="SMART" id="SM00054">
    <property type="entry name" value="EFh"/>
    <property type="match status" value="5"/>
</dbReference>
<proteinExistence type="predicted"/>
<gene>
    <name evidence="4" type="primary">LOC110983028</name>
</gene>
<dbReference type="PANTHER" id="PTHR19972:SF10">
    <property type="entry name" value="CALBINDIN-32"/>
    <property type="match status" value="1"/>
</dbReference>
<feature type="domain" description="EF-hand" evidence="2">
    <location>
        <begin position="28"/>
        <end position="63"/>
    </location>
</feature>
<accession>A0A8B7YW84</accession>
<evidence type="ECO:0000313" key="4">
    <source>
        <dbReference type="RefSeq" id="XP_022097578.1"/>
    </source>
</evidence>
<dbReference type="Pfam" id="PF13499">
    <property type="entry name" value="EF-hand_7"/>
    <property type="match status" value="2"/>
</dbReference>